<keyword evidence="2" id="KW-0813">Transport</keyword>
<feature type="compositionally biased region" description="Low complexity" evidence="6">
    <location>
        <begin position="27"/>
        <end position="37"/>
    </location>
</feature>
<evidence type="ECO:0000259" key="7">
    <source>
        <dbReference type="PROSITE" id="PS50893"/>
    </source>
</evidence>
<dbReference type="InterPro" id="IPR003593">
    <property type="entry name" value="AAA+_ATPase"/>
</dbReference>
<dbReference type="GO" id="GO:0005524">
    <property type="term" value="F:ATP binding"/>
    <property type="evidence" value="ECO:0007669"/>
    <property type="project" value="UniProtKB-KW"/>
</dbReference>
<proteinExistence type="predicted"/>
<dbReference type="CDD" id="cd03230">
    <property type="entry name" value="ABC_DR_subfamily_A"/>
    <property type="match status" value="1"/>
</dbReference>
<dbReference type="SMART" id="SM00382">
    <property type="entry name" value="AAA"/>
    <property type="match status" value="1"/>
</dbReference>
<evidence type="ECO:0000313" key="8">
    <source>
        <dbReference type="EMBL" id="MEO3942602.1"/>
    </source>
</evidence>
<evidence type="ECO:0000256" key="3">
    <source>
        <dbReference type="ARBA" id="ARBA00022741"/>
    </source>
</evidence>
<organism evidence="8 9">
    <name type="scientific">Paenarthrobacter nicotinovorans</name>
    <name type="common">Arthrobacter nicotinovorans</name>
    <dbReference type="NCBI Taxonomy" id="29320"/>
    <lineage>
        <taxon>Bacteria</taxon>
        <taxon>Bacillati</taxon>
        <taxon>Actinomycetota</taxon>
        <taxon>Actinomycetes</taxon>
        <taxon>Micrococcales</taxon>
        <taxon>Micrococcaceae</taxon>
        <taxon>Paenarthrobacter</taxon>
    </lineage>
</organism>
<gene>
    <name evidence="8" type="ORF">V3C41_16115</name>
</gene>
<keyword evidence="9" id="KW-1185">Reference proteome</keyword>
<dbReference type="Gene3D" id="3.40.50.300">
    <property type="entry name" value="P-loop containing nucleotide triphosphate hydrolases"/>
    <property type="match status" value="1"/>
</dbReference>
<comment type="subcellular location">
    <subcellularLocation>
        <location evidence="1">Cell membrane</location>
        <topology evidence="1">Peripheral membrane protein</topology>
    </subcellularLocation>
</comment>
<dbReference type="InterPro" id="IPR050763">
    <property type="entry name" value="ABC_transporter_ATP-binding"/>
</dbReference>
<feature type="domain" description="ABC transporter" evidence="7">
    <location>
        <begin position="72"/>
        <end position="302"/>
    </location>
</feature>
<feature type="compositionally biased region" description="Polar residues" evidence="6">
    <location>
        <begin position="38"/>
        <end position="47"/>
    </location>
</feature>
<keyword evidence="5" id="KW-0046">Antibiotic resistance</keyword>
<evidence type="ECO:0000313" key="9">
    <source>
        <dbReference type="Proteomes" id="UP001448614"/>
    </source>
</evidence>
<protein>
    <submittedName>
        <fullName evidence="8">ABC transporter ATP-binding protein</fullName>
    </submittedName>
</protein>
<dbReference type="PROSITE" id="PS50893">
    <property type="entry name" value="ABC_TRANSPORTER_2"/>
    <property type="match status" value="1"/>
</dbReference>
<evidence type="ECO:0000256" key="5">
    <source>
        <dbReference type="ARBA" id="ARBA00023251"/>
    </source>
</evidence>
<dbReference type="InterPro" id="IPR003439">
    <property type="entry name" value="ABC_transporter-like_ATP-bd"/>
</dbReference>
<sequence length="318" mass="33159">MTEPRHEPTPTSAPPQYAAPAHDPAAQRETAAQQETASLTEPASLNDPVAQQDSAALNAPAASGAPAPLSALSIRGLAKRFGEKIAVDGVSLEVPAGSFYGMVGPNGAGKTTTLSMATGLLRPDFGTALIHGVDVWARPLEAKKLMGVLPDGVRLFDRLTGEQLVTYSGLLRGMDREVVGARVPELLAALDLEADAGSLVVDYSAGMTKKIALASALIHAPRLLVLDEPFESVDPVSAANIRGILEGYVSSGGTVIVSSHVMDLVQRMCSHVAVVAGGRVLAAGSVDEVRDGSTLEERFVQLVGGGHRTEGLEWLRTF</sequence>
<keyword evidence="3" id="KW-0547">Nucleotide-binding</keyword>
<evidence type="ECO:0000256" key="1">
    <source>
        <dbReference type="ARBA" id="ARBA00004202"/>
    </source>
</evidence>
<dbReference type="PANTHER" id="PTHR42711:SF19">
    <property type="entry name" value="DOXORUBICIN RESISTANCE ATP-BINDING PROTEIN DRRA"/>
    <property type="match status" value="1"/>
</dbReference>
<evidence type="ECO:0000256" key="6">
    <source>
        <dbReference type="SAM" id="MobiDB-lite"/>
    </source>
</evidence>
<feature type="region of interest" description="Disordered" evidence="6">
    <location>
        <begin position="1"/>
        <end position="47"/>
    </location>
</feature>
<dbReference type="EMBL" id="JBBMFV010000004">
    <property type="protein sequence ID" value="MEO3942602.1"/>
    <property type="molecule type" value="Genomic_DNA"/>
</dbReference>
<dbReference type="SUPFAM" id="SSF52540">
    <property type="entry name" value="P-loop containing nucleoside triphosphate hydrolases"/>
    <property type="match status" value="1"/>
</dbReference>
<name>A0ABV0GVP2_PAENI</name>
<dbReference type="InterPro" id="IPR027417">
    <property type="entry name" value="P-loop_NTPase"/>
</dbReference>
<dbReference type="PANTHER" id="PTHR42711">
    <property type="entry name" value="ABC TRANSPORTER ATP-BINDING PROTEIN"/>
    <property type="match status" value="1"/>
</dbReference>
<evidence type="ECO:0000256" key="2">
    <source>
        <dbReference type="ARBA" id="ARBA00022448"/>
    </source>
</evidence>
<keyword evidence="4 8" id="KW-0067">ATP-binding</keyword>
<dbReference type="RefSeq" id="WP_035760501.1">
    <property type="nucleotide sequence ID" value="NZ_JBBMFV010000004.1"/>
</dbReference>
<dbReference type="Proteomes" id="UP001448614">
    <property type="component" value="Unassembled WGS sequence"/>
</dbReference>
<dbReference type="Pfam" id="PF00005">
    <property type="entry name" value="ABC_tran"/>
    <property type="match status" value="1"/>
</dbReference>
<comment type="caution">
    <text evidence="8">The sequence shown here is derived from an EMBL/GenBank/DDBJ whole genome shotgun (WGS) entry which is preliminary data.</text>
</comment>
<accession>A0ABV0GVP2</accession>
<evidence type="ECO:0000256" key="4">
    <source>
        <dbReference type="ARBA" id="ARBA00022840"/>
    </source>
</evidence>
<reference evidence="8 9" key="1">
    <citation type="journal article" date="2024" name="Appl. Microbiol. Biotechnol.">
        <title>Biosynthetic gene clusters with biotechnological applications in novel Antarctic isolates from Actinomycetota.</title>
        <authorList>
            <person name="Bruna P."/>
            <person name="Nunez-Montero K."/>
            <person name="Contreras M.J."/>
            <person name="Leal K."/>
            <person name="Garcia M."/>
            <person name="Abanto M."/>
            <person name="Barrientos L."/>
        </authorList>
    </citation>
    <scope>NUCLEOTIDE SEQUENCE [LARGE SCALE GENOMIC DNA]</scope>
    <source>
        <strain evidence="8 9">Se16.17</strain>
    </source>
</reference>